<dbReference type="PANTHER" id="PTHR33678">
    <property type="entry name" value="BLL1576 PROTEIN"/>
    <property type="match status" value="1"/>
</dbReference>
<dbReference type="Pfam" id="PF13817">
    <property type="entry name" value="DDE_Tnp_IS66_C"/>
    <property type="match status" value="1"/>
</dbReference>
<feature type="compositionally biased region" description="Basic and acidic residues" evidence="1">
    <location>
        <begin position="132"/>
        <end position="147"/>
    </location>
</feature>
<evidence type="ECO:0000313" key="6">
    <source>
        <dbReference type="EMBL" id="MCE4539415.1"/>
    </source>
</evidence>
<evidence type="ECO:0000259" key="4">
    <source>
        <dbReference type="Pfam" id="PF13007"/>
    </source>
</evidence>
<dbReference type="NCBIfam" id="NF033517">
    <property type="entry name" value="transpos_IS66"/>
    <property type="match status" value="1"/>
</dbReference>
<proteinExistence type="predicted"/>
<dbReference type="InterPro" id="IPR024463">
    <property type="entry name" value="Transposase_TnpC_homeodom"/>
</dbReference>
<evidence type="ECO:0000259" key="2">
    <source>
        <dbReference type="Pfam" id="PF03050"/>
    </source>
</evidence>
<dbReference type="InterPro" id="IPR052344">
    <property type="entry name" value="Transposase-related"/>
</dbReference>
<dbReference type="EMBL" id="JAJTWT010000009">
    <property type="protein sequence ID" value="MCE4539415.1"/>
    <property type="molecule type" value="Genomic_DNA"/>
</dbReference>
<dbReference type="PANTHER" id="PTHR33678:SF1">
    <property type="entry name" value="BLL1576 PROTEIN"/>
    <property type="match status" value="1"/>
</dbReference>
<feature type="domain" description="Transposase IS66 central" evidence="2">
    <location>
        <begin position="209"/>
        <end position="501"/>
    </location>
</feature>
<evidence type="ECO:0000259" key="5">
    <source>
        <dbReference type="Pfam" id="PF13817"/>
    </source>
</evidence>
<feature type="domain" description="Transposase IS66 zinc-finger binding" evidence="3">
    <location>
        <begin position="154"/>
        <end position="193"/>
    </location>
</feature>
<dbReference type="Proteomes" id="UP001201463">
    <property type="component" value="Unassembled WGS sequence"/>
</dbReference>
<gene>
    <name evidence="6" type="ORF">LXT12_19375</name>
</gene>
<dbReference type="InterPro" id="IPR024474">
    <property type="entry name" value="Znf_dom_IS66"/>
</dbReference>
<evidence type="ECO:0000256" key="1">
    <source>
        <dbReference type="SAM" id="MobiDB-lite"/>
    </source>
</evidence>
<dbReference type="InterPro" id="IPR039552">
    <property type="entry name" value="IS66_C"/>
</dbReference>
<keyword evidence="7" id="KW-1185">Reference proteome</keyword>
<feature type="compositionally biased region" description="Low complexity" evidence="1">
    <location>
        <begin position="112"/>
        <end position="121"/>
    </location>
</feature>
<accession>A0ABS8XQB8</accession>
<feature type="region of interest" description="Disordered" evidence="1">
    <location>
        <begin position="112"/>
        <end position="159"/>
    </location>
</feature>
<dbReference type="InterPro" id="IPR004291">
    <property type="entry name" value="Transposase_IS66_central"/>
</dbReference>
<sequence length="552" mass="62337">MLGMRGLPSTDPQGLSPEVAALIAQLQQQVQDQAQQLAERDAQLLRKDREIALREAKIEKIQFELARLKRWTYGVKSEAMNADQRRLFEETLAEDEAALQAQLERLRREAEAAAAAAGTKPKAPPRKPRRNALPEHLRRVEHRHEPDSTDCQEPGCGRPMKRIGEDVTERLDIVPAEFFVHRHIYGKWACRHCQVLKQAPSVPEIVEGGIAASGFLAHTAISRFVDHLPYYRQESINARSRVHTPRSTLAAGTGQVGAALEPLYDLHKHFVLACAVLHADETPVALLDPGAGKTRRAYMWAYARSWHDAVPGVIYDFCRGRGTQYPVAFLNGDDRLGLRRWTGTLLTDRYGAYDTVADPQHYPGRISAACAAHARRNFDELTHDGTSPIGLDALRRFARIYEVEGELKGLRDDERRAQRQRLAKPLWEELQQWLSLERRLVPDGGAAAKAIDYTLGHWVALTRHLEDGAVAIDNNHLERQIKPWAMGRKAWQFVGSELAGQRAAIIMSLVQSARLNGHDPWAYLRDVLERLPTLPYSRLEELLPHRWTSPLT</sequence>
<comment type="caution">
    <text evidence="6">The sequence shown here is derived from an EMBL/GenBank/DDBJ whole genome shotgun (WGS) entry which is preliminary data.</text>
</comment>
<evidence type="ECO:0000259" key="3">
    <source>
        <dbReference type="Pfam" id="PF13005"/>
    </source>
</evidence>
<dbReference type="RefSeq" id="WP_233393938.1">
    <property type="nucleotide sequence ID" value="NZ_JAJTWT010000009.1"/>
</dbReference>
<dbReference type="Pfam" id="PF03050">
    <property type="entry name" value="DDE_Tnp_IS66"/>
    <property type="match status" value="1"/>
</dbReference>
<evidence type="ECO:0000313" key="7">
    <source>
        <dbReference type="Proteomes" id="UP001201463"/>
    </source>
</evidence>
<reference evidence="6 7" key="1">
    <citation type="submission" date="2021-12" db="EMBL/GenBank/DDBJ databases">
        <title>Genome seq of p7.</title>
        <authorList>
            <person name="Seo T."/>
        </authorList>
    </citation>
    <scope>NUCLEOTIDE SEQUENCE [LARGE SCALE GENOMIC DNA]</scope>
    <source>
        <strain evidence="6 7">P7</strain>
    </source>
</reference>
<name>A0ABS8XQB8_9BURK</name>
<dbReference type="Pfam" id="PF13007">
    <property type="entry name" value="LZ_Tnp_IS66"/>
    <property type="match status" value="1"/>
</dbReference>
<feature type="domain" description="Transposase IS66 C-terminal" evidence="5">
    <location>
        <begin position="508"/>
        <end position="545"/>
    </location>
</feature>
<protein>
    <submittedName>
        <fullName evidence="6">IS66 family transposase</fullName>
    </submittedName>
</protein>
<organism evidence="6 7">
    <name type="scientific">Pelomonas caseinilytica</name>
    <dbReference type="NCBI Taxonomy" id="2906763"/>
    <lineage>
        <taxon>Bacteria</taxon>
        <taxon>Pseudomonadati</taxon>
        <taxon>Pseudomonadota</taxon>
        <taxon>Betaproteobacteria</taxon>
        <taxon>Burkholderiales</taxon>
        <taxon>Sphaerotilaceae</taxon>
        <taxon>Roseateles</taxon>
    </lineage>
</organism>
<dbReference type="Pfam" id="PF13005">
    <property type="entry name" value="zf-IS66"/>
    <property type="match status" value="1"/>
</dbReference>
<feature type="domain" description="Transposase TnpC homeodomain" evidence="4">
    <location>
        <begin position="63"/>
        <end position="141"/>
    </location>
</feature>